<evidence type="ECO:0000256" key="1">
    <source>
        <dbReference type="SAM" id="Phobius"/>
    </source>
</evidence>
<dbReference type="Proteomes" id="UP000632125">
    <property type="component" value="Unassembled WGS sequence"/>
</dbReference>
<proteinExistence type="predicted"/>
<dbReference type="EMBL" id="JACXIY010000019">
    <property type="protein sequence ID" value="MBD2870310.1"/>
    <property type="molecule type" value="Genomic_DNA"/>
</dbReference>
<keyword evidence="1" id="KW-1133">Transmembrane helix</keyword>
<dbReference type="AlphaFoldDB" id="A0A927CRI4"/>
<evidence type="ECO:0000313" key="2">
    <source>
        <dbReference type="EMBL" id="MBD2870310.1"/>
    </source>
</evidence>
<reference evidence="2" key="1">
    <citation type="submission" date="2020-09" db="EMBL/GenBank/DDBJ databases">
        <title>A novel bacterium of genus Paenibacillus, isolated from South China Sea.</title>
        <authorList>
            <person name="Huang H."/>
            <person name="Mo K."/>
            <person name="Hu Y."/>
        </authorList>
    </citation>
    <scope>NUCLEOTIDE SEQUENCE</scope>
    <source>
        <strain evidence="2">IB182493</strain>
    </source>
</reference>
<gene>
    <name evidence="2" type="ORF">IDH41_17155</name>
</gene>
<feature type="transmembrane region" description="Helical" evidence="1">
    <location>
        <begin position="25"/>
        <end position="42"/>
    </location>
</feature>
<evidence type="ECO:0000313" key="3">
    <source>
        <dbReference type="Proteomes" id="UP000632125"/>
    </source>
</evidence>
<keyword evidence="3" id="KW-1185">Reference proteome</keyword>
<protein>
    <submittedName>
        <fullName evidence="2">Uncharacterized protein</fullName>
    </submittedName>
</protein>
<comment type="caution">
    <text evidence="2">The sequence shown here is derived from an EMBL/GenBank/DDBJ whole genome shotgun (WGS) entry which is preliminary data.</text>
</comment>
<sequence>MKKSYISRITVAVKEEQIMLAESKYSVIIMSSAPVLLFYPFIRKYFVKGVMIGSIKG</sequence>
<keyword evidence="1" id="KW-0472">Membrane</keyword>
<organism evidence="2 3">
    <name type="scientific">Paenibacillus arenilitoris</name>
    <dbReference type="NCBI Taxonomy" id="2772299"/>
    <lineage>
        <taxon>Bacteria</taxon>
        <taxon>Bacillati</taxon>
        <taxon>Bacillota</taxon>
        <taxon>Bacilli</taxon>
        <taxon>Bacillales</taxon>
        <taxon>Paenibacillaceae</taxon>
        <taxon>Paenibacillus</taxon>
    </lineage>
</organism>
<name>A0A927CRI4_9BACL</name>
<keyword evidence="1" id="KW-0812">Transmembrane</keyword>
<accession>A0A927CRI4</accession>